<dbReference type="AlphaFoldDB" id="A0A6J4VKE1"/>
<proteinExistence type="predicted"/>
<sequence>MLYPPKTSPRAIFDAAWEGFERDGAEGPAVRGVAAALGLAPNALFRYHLVGDALLAAVADEGAGLLLASREDAGRAVP</sequence>
<dbReference type="Gene3D" id="1.10.10.60">
    <property type="entry name" value="Homeodomain-like"/>
    <property type="match status" value="1"/>
</dbReference>
<evidence type="ECO:0008006" key="2">
    <source>
        <dbReference type="Google" id="ProtNLM"/>
    </source>
</evidence>
<dbReference type="SUPFAM" id="SSF46689">
    <property type="entry name" value="Homeodomain-like"/>
    <property type="match status" value="1"/>
</dbReference>
<dbReference type="InterPro" id="IPR009057">
    <property type="entry name" value="Homeodomain-like_sf"/>
</dbReference>
<reference evidence="1" key="1">
    <citation type="submission" date="2020-02" db="EMBL/GenBank/DDBJ databases">
        <authorList>
            <person name="Meier V. D."/>
        </authorList>
    </citation>
    <scope>NUCLEOTIDE SEQUENCE</scope>
    <source>
        <strain evidence="1">AVDCRST_MAG19</strain>
    </source>
</reference>
<accession>A0A6J4VKE1</accession>
<gene>
    <name evidence="1" type="ORF">AVDCRST_MAG19-3772</name>
</gene>
<name>A0A6J4VKE1_9BACT</name>
<evidence type="ECO:0000313" key="1">
    <source>
        <dbReference type="EMBL" id="CAA9578767.1"/>
    </source>
</evidence>
<protein>
    <recommendedName>
        <fullName evidence="2">HTH tetR-type domain-containing protein</fullName>
    </recommendedName>
</protein>
<dbReference type="EMBL" id="CADCWL010000205">
    <property type="protein sequence ID" value="CAA9578767.1"/>
    <property type="molecule type" value="Genomic_DNA"/>
</dbReference>
<organism evidence="1">
    <name type="scientific">uncultured Thermomicrobiales bacterium</name>
    <dbReference type="NCBI Taxonomy" id="1645740"/>
    <lineage>
        <taxon>Bacteria</taxon>
        <taxon>Pseudomonadati</taxon>
        <taxon>Thermomicrobiota</taxon>
        <taxon>Thermomicrobia</taxon>
        <taxon>Thermomicrobiales</taxon>
        <taxon>environmental samples</taxon>
    </lineage>
</organism>